<feature type="compositionally biased region" description="Basic and acidic residues" evidence="1">
    <location>
        <begin position="837"/>
        <end position="846"/>
    </location>
</feature>
<feature type="compositionally biased region" description="Polar residues" evidence="1">
    <location>
        <begin position="1794"/>
        <end position="1817"/>
    </location>
</feature>
<organism evidence="2">
    <name type="scientific">Chromera velia CCMP2878</name>
    <dbReference type="NCBI Taxonomy" id="1169474"/>
    <lineage>
        <taxon>Eukaryota</taxon>
        <taxon>Sar</taxon>
        <taxon>Alveolata</taxon>
        <taxon>Colpodellida</taxon>
        <taxon>Chromeraceae</taxon>
        <taxon>Chromera</taxon>
    </lineage>
</organism>
<evidence type="ECO:0000313" key="2">
    <source>
        <dbReference type="EMBL" id="CEM27381.1"/>
    </source>
</evidence>
<sequence>MESEVEEGQAGVFSPPARVPFKFVGVKQGGCRLQPGTLSQATPPSAHDHAGCSPPRSSSPYSPFALLPPDIQHRGAKLSLHAVDEDLKGHIPMTLLSPRHPCHWPWEWSVHPGGGGGGSPSASLCCSLLSGSPLSRAHQIGDFMCRPPGTVSPAVRAWGNGDNLRPGRLSADRSPLSSSEQGQRKVGAEGITALTALPPAARGRGGSPREGWRGSGEEQGHGEGGKNKVSPISRNPNPCSCGIFLKTHRGEEGWTPRLSGGWRELTTPRVDGHDLFMWNRSGSPVRDMAKQLGLAGTSRGSRGPSTLSRSKTANGLGGTWGGGTRRTLDGGAGGLSESMDRDRDSQSQNGGAGSRSRTPMNRARSAMYFSSTSHRFFDRTFPLIEESQRRRTTRSGFYSEASDLARSARTSPRPCVLGIRRRSGCTLFLRPRGKGRSSLKGRGRAARERLELWGGAARRRWQKAHRGERAPRVQESAEEEVRRESWVSATSTEEEEEGQEESGEREASQVSSIVPVEGSERRSESGPQPRGHESAKSSERTGAGRKESVQKSGSRESQFEGGVKGGGNAVERQASVQGSERRSSIQSSRRQENMKASEDGARGTGEQGSIHGSERKSSTHSAARQGSIHSEGGVVNRDAGGQQESLQTSERKPSIQSTGHQGSNHTESGIGIRDAGGQQGSIQGSERKSSVRSAGRQESLQGSEVGGGSKNELGVTDSAQPNERKLSTGCSVPPEESQKEEEREVKSLTEIMGTQRQPSIDTHEQKEKEEGPVAGPQPSTGDVEAVKASAPSVSFRPGLLDSEPPGEQTEKTETKPGGGIVRQKSQASPAWGLRSATRHDTRHGTRESNAGLRSVMRHDTRHGTRESSIGRRSVSRHDTRRTTRESSIASQKSRTSPGWGLRSATRHNTQTDAAVARQKSRASPGSGLRSATRHDTQNDPAVVRQKSRASPGWGLRSATRHDTQTDTTVARQKSRVSPGWGLRSATRHDTQNDPVTRQKSRASPGWGLRSNAATRPDAPGVSRQKSRASPGWALRNAGTRASAPVAAADLWANMLSGGGTSKPVKIIPKRKAAMAKRSSVPTIIGETRGSLLRESVAAPQETAAAGGGGASEDKSSPIVPMGKSVESFPPPTDPSPAPAPLPSPPVAGEGHPLLAPTEFDYSAREKQPPPTEGPAPSESQRGSTPAVAGVGEEAELTDKIVDRGGLLSPDGEGGKSMPSSFPPSQPSPLSPQSSSASHSHSSPSVSSRKEALSSSSVSPVTAFRVSTGGGRREDIDGHWSPQEAPNPTPPPPFGPLPPPRTAQTDHVERENQSIGDSEPVKGIEALSAPSNLPMPLQTNLIDSMIDSPSSLRPSEGKGSDSQNSPSRGVTSPPASCLVSPLAKARPRQKSVVINAISPEVGRLKPRRSSSLARSTDSLGPDTPNFEPMEGAQPAAAAAALSDAHRMSNSGSLKRSNTSKSQLSDSGASGRERRPRAASLASSVSRRGSVRLAEGSSPSFREKTSGVAGASRQSVASSANSPSRRSSTAPGAQQPHPGSPSKRKSSLSSRRASIAPSEGLEARVNRRPSFAASASHRMSASSRQSPSPSHAGMDSRRQSIASSVGSSRRERASTLRHRATLNTARTRIMSLRFLNMRTGAPDSMAVPDSDEESPTAAGGGKRGSQTTTARFAAGTADSPSRLRSARTTVGGPLARQTSVGRAALSRQSTQRVRTPQSQRATLFSEIMTPKTASRKMTAKTDAGIANVGRGDPPSPVVPDSPLGQREGRGSPTDAEKRRCSAALLGGMEGLVRQSVSLARQQTSKTGAQRKTVAGNISLTRELAEPVEASDEDERDRPNAAAEREGEELMEPDSAVSSEASVSPSASSDAALPNPFIGRMGVSLVPEPLSSHQSMDTRTSVASVAHTDASRHAPLAPPDAHTAALEGIGVAGASSAGSFSSSPSPSASSREQAEAKPEKEKEGTLGARKSLGARNLQRTMQMWRALLRPVHRRKIRAFRFWARGSDAAGSRSSLSSSSLGRGGGRTKEGDRERKDGPSSSRGSVPADSNLKPGVSGDPPKDLMLHEKDRDRVSSIHSGPLLPSDSPQILGDVAGDSVEQAGEEKGSALDSADHASLPAVPGEPSESSMF</sequence>
<feature type="compositionally biased region" description="Basic and acidic residues" evidence="1">
    <location>
        <begin position="579"/>
        <end position="601"/>
    </location>
</feature>
<protein>
    <submittedName>
        <fullName evidence="2">Uncharacterized protein</fullName>
    </submittedName>
</protein>
<feature type="compositionally biased region" description="Low complexity" evidence="1">
    <location>
        <begin position="1230"/>
        <end position="1246"/>
    </location>
</feature>
<feature type="compositionally biased region" description="Polar residues" evidence="1">
    <location>
        <begin position="1336"/>
        <end position="1352"/>
    </location>
</feature>
<feature type="compositionally biased region" description="Low complexity" evidence="1">
    <location>
        <begin position="2005"/>
        <end position="2017"/>
    </location>
</feature>
<feature type="compositionally biased region" description="Polar residues" evidence="1">
    <location>
        <begin position="1446"/>
        <end position="1466"/>
    </location>
</feature>
<feature type="compositionally biased region" description="Basic and acidic residues" evidence="1">
    <location>
        <begin position="2056"/>
        <end position="2071"/>
    </location>
</feature>
<feature type="compositionally biased region" description="Polar residues" evidence="1">
    <location>
        <begin position="1694"/>
        <end position="1720"/>
    </location>
</feature>
<feature type="region of interest" description="Disordered" evidence="1">
    <location>
        <begin position="294"/>
        <end position="362"/>
    </location>
</feature>
<feature type="compositionally biased region" description="Basic and acidic residues" evidence="1">
    <location>
        <begin position="2099"/>
        <end position="2110"/>
    </location>
</feature>
<dbReference type="EMBL" id="CDMZ01001107">
    <property type="protein sequence ID" value="CEM27381.1"/>
    <property type="molecule type" value="Genomic_DNA"/>
</dbReference>
<feature type="compositionally biased region" description="Low complexity" evidence="1">
    <location>
        <begin position="1476"/>
        <end position="1492"/>
    </location>
</feature>
<feature type="compositionally biased region" description="Polar residues" evidence="1">
    <location>
        <begin position="1888"/>
        <end position="1900"/>
    </location>
</feature>
<feature type="compositionally biased region" description="Basic and acidic residues" evidence="1">
    <location>
        <begin position="1833"/>
        <end position="1842"/>
    </location>
</feature>
<proteinExistence type="predicted"/>
<feature type="compositionally biased region" description="Polar residues" evidence="1">
    <location>
        <begin position="885"/>
        <end position="896"/>
    </location>
</feature>
<feature type="compositionally biased region" description="Basic and acidic residues" evidence="1">
    <location>
        <begin position="761"/>
        <end position="771"/>
    </location>
</feature>
<feature type="compositionally biased region" description="Polar residues" evidence="1">
    <location>
        <begin position="1408"/>
        <end position="1417"/>
    </location>
</feature>
<feature type="compositionally biased region" description="Basic and acidic residues" evidence="1">
    <location>
        <begin position="210"/>
        <end position="226"/>
    </location>
</feature>
<feature type="region of interest" description="Disordered" evidence="1">
    <location>
        <begin position="2005"/>
        <end position="2127"/>
    </location>
</feature>
<feature type="region of interest" description="Disordered" evidence="1">
    <location>
        <begin position="1075"/>
        <end position="1622"/>
    </location>
</feature>
<feature type="region of interest" description="Disordered" evidence="1">
    <location>
        <begin position="458"/>
        <end position="1037"/>
    </location>
</feature>
<feature type="compositionally biased region" description="Low complexity" evidence="1">
    <location>
        <begin position="1931"/>
        <end position="1947"/>
    </location>
</feature>
<feature type="region of interest" description="Disordered" evidence="1">
    <location>
        <begin position="1885"/>
        <end position="1917"/>
    </location>
</feature>
<feature type="compositionally biased region" description="Pro residues" evidence="1">
    <location>
        <begin position="1128"/>
        <end position="1145"/>
    </location>
</feature>
<feature type="compositionally biased region" description="Pro residues" evidence="1">
    <location>
        <begin position="1220"/>
        <end position="1229"/>
    </location>
</feature>
<feature type="region of interest" description="Disordered" evidence="1">
    <location>
        <begin position="1794"/>
        <end position="1873"/>
    </location>
</feature>
<feature type="compositionally biased region" description="Low complexity" evidence="1">
    <location>
        <begin position="1568"/>
        <end position="1590"/>
    </location>
</feature>
<reference evidence="2" key="1">
    <citation type="submission" date="2014-11" db="EMBL/GenBank/DDBJ databases">
        <authorList>
            <person name="Otto D Thomas"/>
            <person name="Naeem Raeece"/>
        </authorList>
    </citation>
    <scope>NUCLEOTIDE SEQUENCE</scope>
</reference>
<feature type="compositionally biased region" description="Low complexity" evidence="1">
    <location>
        <begin position="53"/>
        <end position="63"/>
    </location>
</feature>
<feature type="compositionally biased region" description="Basic and acidic residues" evidence="1">
    <location>
        <begin position="1764"/>
        <end position="1775"/>
    </location>
</feature>
<feature type="compositionally biased region" description="Low complexity" evidence="1">
    <location>
        <begin position="1850"/>
        <end position="1869"/>
    </location>
</feature>
<feature type="compositionally biased region" description="Polar residues" evidence="1">
    <location>
        <begin position="619"/>
        <end position="628"/>
    </location>
</feature>
<feature type="compositionally biased region" description="Low complexity" evidence="1">
    <location>
        <begin position="1509"/>
        <end position="1526"/>
    </location>
</feature>
<evidence type="ECO:0000256" key="1">
    <source>
        <dbReference type="SAM" id="MobiDB-lite"/>
    </source>
</evidence>
<gene>
    <name evidence="2" type="ORF">Cvel_21390</name>
</gene>
<dbReference type="VEuPathDB" id="CryptoDB:Cvel_21390"/>
<feature type="compositionally biased region" description="Basic and acidic residues" evidence="1">
    <location>
        <begin position="2023"/>
        <end position="2034"/>
    </location>
</feature>
<feature type="compositionally biased region" description="Polar residues" evidence="1">
    <location>
        <begin position="642"/>
        <end position="667"/>
    </location>
</feature>
<feature type="compositionally biased region" description="Basic and acidic residues" evidence="1">
    <location>
        <begin position="1949"/>
        <end position="1961"/>
    </location>
</feature>
<feature type="region of interest" description="Disordered" evidence="1">
    <location>
        <begin position="159"/>
        <end position="237"/>
    </location>
</feature>
<accession>A0A0G4GDF8</accession>
<name>A0A0G4GDF8_9ALVE</name>
<feature type="compositionally biased region" description="Polar residues" evidence="1">
    <location>
        <begin position="298"/>
        <end position="313"/>
    </location>
</feature>
<feature type="compositionally biased region" description="Basic and acidic residues" evidence="1">
    <location>
        <begin position="856"/>
        <end position="884"/>
    </location>
</feature>
<feature type="compositionally biased region" description="Acidic residues" evidence="1">
    <location>
        <begin position="492"/>
        <end position="501"/>
    </location>
</feature>
<feature type="compositionally biased region" description="Basic and acidic residues" evidence="1">
    <location>
        <begin position="518"/>
        <end position="558"/>
    </location>
</feature>
<feature type="region of interest" description="Disordered" evidence="1">
    <location>
        <begin position="1638"/>
        <end position="1775"/>
    </location>
</feature>
<feature type="compositionally biased region" description="Basic and acidic residues" evidence="1">
    <location>
        <begin position="736"/>
        <end position="747"/>
    </location>
</feature>
<feature type="compositionally biased region" description="Gly residues" evidence="1">
    <location>
        <begin position="315"/>
        <end position="334"/>
    </location>
</feature>
<feature type="compositionally biased region" description="Polar residues" evidence="1">
    <location>
        <begin position="1359"/>
        <end position="1373"/>
    </location>
</feature>
<feature type="compositionally biased region" description="Pro residues" evidence="1">
    <location>
        <begin position="1284"/>
        <end position="1300"/>
    </location>
</feature>
<feature type="compositionally biased region" description="Low complexity" evidence="1">
    <location>
        <begin position="1545"/>
        <end position="1556"/>
    </location>
</feature>
<feature type="region of interest" description="Disordered" evidence="1">
    <location>
        <begin position="34"/>
        <end position="66"/>
    </location>
</feature>
<feature type="region of interest" description="Disordered" evidence="1">
    <location>
        <begin position="1931"/>
        <end position="1971"/>
    </location>
</feature>